<keyword evidence="2" id="KW-1185">Reference proteome</keyword>
<dbReference type="OrthoDB" id="5280464at2759"/>
<dbReference type="HOGENOM" id="CLU_027085_0_0_1"/>
<dbReference type="AlphaFoldDB" id="A0A0C3D409"/>
<dbReference type="Proteomes" id="UP000054321">
    <property type="component" value="Unassembled WGS sequence"/>
</dbReference>
<dbReference type="InParanoid" id="A0A0C3D409"/>
<protein>
    <submittedName>
        <fullName evidence="1">Uncharacterized protein</fullName>
    </submittedName>
</protein>
<reference evidence="1 2" key="1">
    <citation type="submission" date="2014-04" db="EMBL/GenBank/DDBJ databases">
        <authorList>
            <consortium name="DOE Joint Genome Institute"/>
            <person name="Kuo A."/>
            <person name="Martino E."/>
            <person name="Perotto S."/>
            <person name="Kohler A."/>
            <person name="Nagy L.G."/>
            <person name="Floudas D."/>
            <person name="Copeland A."/>
            <person name="Barry K.W."/>
            <person name="Cichocki N."/>
            <person name="Veneault-Fourrey C."/>
            <person name="LaButti K."/>
            <person name="Lindquist E.A."/>
            <person name="Lipzen A."/>
            <person name="Lundell T."/>
            <person name="Morin E."/>
            <person name="Murat C."/>
            <person name="Sun H."/>
            <person name="Tunlid A."/>
            <person name="Henrissat B."/>
            <person name="Grigoriev I.V."/>
            <person name="Hibbett D.S."/>
            <person name="Martin F."/>
            <person name="Nordberg H.P."/>
            <person name="Cantor M.N."/>
            <person name="Hua S.X."/>
        </authorList>
    </citation>
    <scope>NUCLEOTIDE SEQUENCE [LARGE SCALE GENOMIC DNA]</scope>
    <source>
        <strain evidence="1 2">Zn</strain>
    </source>
</reference>
<proteinExistence type="predicted"/>
<gene>
    <name evidence="1" type="ORF">OIDMADRAFT_182892</name>
</gene>
<dbReference type="EMBL" id="KN832883">
    <property type="protein sequence ID" value="KIM96657.1"/>
    <property type="molecule type" value="Genomic_DNA"/>
</dbReference>
<evidence type="ECO:0000313" key="2">
    <source>
        <dbReference type="Proteomes" id="UP000054321"/>
    </source>
</evidence>
<organism evidence="1 2">
    <name type="scientific">Oidiodendron maius (strain Zn)</name>
    <dbReference type="NCBI Taxonomy" id="913774"/>
    <lineage>
        <taxon>Eukaryota</taxon>
        <taxon>Fungi</taxon>
        <taxon>Dikarya</taxon>
        <taxon>Ascomycota</taxon>
        <taxon>Pezizomycotina</taxon>
        <taxon>Leotiomycetes</taxon>
        <taxon>Leotiomycetes incertae sedis</taxon>
        <taxon>Myxotrichaceae</taxon>
        <taxon>Oidiodendron</taxon>
    </lineage>
</organism>
<accession>A0A0C3D409</accession>
<dbReference type="STRING" id="913774.A0A0C3D409"/>
<name>A0A0C3D409_OIDMZ</name>
<evidence type="ECO:0000313" key="1">
    <source>
        <dbReference type="EMBL" id="KIM96657.1"/>
    </source>
</evidence>
<reference evidence="2" key="2">
    <citation type="submission" date="2015-01" db="EMBL/GenBank/DDBJ databases">
        <title>Evolutionary Origins and Diversification of the Mycorrhizal Mutualists.</title>
        <authorList>
            <consortium name="DOE Joint Genome Institute"/>
            <consortium name="Mycorrhizal Genomics Consortium"/>
            <person name="Kohler A."/>
            <person name="Kuo A."/>
            <person name="Nagy L.G."/>
            <person name="Floudas D."/>
            <person name="Copeland A."/>
            <person name="Barry K.W."/>
            <person name="Cichocki N."/>
            <person name="Veneault-Fourrey C."/>
            <person name="LaButti K."/>
            <person name="Lindquist E.A."/>
            <person name="Lipzen A."/>
            <person name="Lundell T."/>
            <person name="Morin E."/>
            <person name="Murat C."/>
            <person name="Riley R."/>
            <person name="Ohm R."/>
            <person name="Sun H."/>
            <person name="Tunlid A."/>
            <person name="Henrissat B."/>
            <person name="Grigoriev I.V."/>
            <person name="Hibbett D.S."/>
            <person name="Martin F."/>
        </authorList>
    </citation>
    <scope>NUCLEOTIDE SEQUENCE [LARGE SCALE GENOMIC DNA]</scope>
    <source>
        <strain evidence="2">Zn</strain>
    </source>
</reference>
<sequence length="497" mass="57648">MEHSLLSVPPELLKRIFESCDDFSQVVALASVCRHAHTVWVDNSGAIVWSVGKSQIRSFDDALMAVRATAIVLKAELAGNRPPGINIMSLSGNSKFPDFAEVKEVLNMQYLVRCIEYMYFNSTNRHPGEQNPDNLFEQMKYGSYPSERRRFPECLKEGIPGAEGATIDSFRDSFYRAMYRLLIAGAVLTGAYMDPLFRAREEGNAGFYLRNGYTWFGDYYWVEMVEMDVSEHVGHEDVDLPYIRRSPVYNYDVTDWSDIGQWKYREYETIFGPFASWIVEDGRNRQHKQSQNPAGIKPDWAESSDDVGAVRELMLLMVAYDHFNSKFENKLRYHDGNGPGYLGSRTVSIVRFGKFNVEKITMPATIEDLKSEYLFAEFHPCFEDSAGKDIPYQFDVWWTCTGILDGLNKRWAYNKWNRENPGPPPMLELWNFALRRYLNLGFRKGTFWMPRQPMIWECTWWKEVGRGEVFLNPNWAVVQRYQPGTISWDHQSLMNQG</sequence>